<dbReference type="GO" id="GO:0085020">
    <property type="term" value="P:protein K6-linked ubiquitination"/>
    <property type="evidence" value="ECO:0007669"/>
    <property type="project" value="TreeGrafter"/>
</dbReference>
<evidence type="ECO:0000256" key="1">
    <source>
        <dbReference type="ARBA" id="ARBA00022737"/>
    </source>
</evidence>
<keyword evidence="1" id="KW-0677">Repeat</keyword>
<dbReference type="AlphaFoldDB" id="A0A4R7W3R6"/>
<evidence type="ECO:0000313" key="4">
    <source>
        <dbReference type="EMBL" id="TDV57303.1"/>
    </source>
</evidence>
<accession>A0A4R7W3R6</accession>
<dbReference type="PROSITE" id="PS50088">
    <property type="entry name" value="ANK_REPEAT"/>
    <property type="match status" value="3"/>
</dbReference>
<dbReference type="Pfam" id="PF13857">
    <property type="entry name" value="Ank_5"/>
    <property type="match status" value="1"/>
</dbReference>
<reference evidence="4 5" key="1">
    <citation type="submission" date="2019-03" db="EMBL/GenBank/DDBJ databases">
        <title>Genomic Encyclopedia of Archaeal and Bacterial Type Strains, Phase II (KMG-II): from individual species to whole genera.</title>
        <authorList>
            <person name="Goeker M."/>
        </authorList>
    </citation>
    <scope>NUCLEOTIDE SEQUENCE [LARGE SCALE GENOMIC DNA]</scope>
    <source>
        <strain evidence="4 5">DSM 45499</strain>
    </source>
</reference>
<dbReference type="InterPro" id="IPR015943">
    <property type="entry name" value="WD40/YVTN_repeat-like_dom_sf"/>
</dbReference>
<dbReference type="InterPro" id="IPR036770">
    <property type="entry name" value="Ankyrin_rpt-contain_sf"/>
</dbReference>
<dbReference type="EMBL" id="SOCP01000001">
    <property type="protein sequence ID" value="TDV57303.1"/>
    <property type="molecule type" value="Genomic_DNA"/>
</dbReference>
<dbReference type="SUPFAM" id="SSF48403">
    <property type="entry name" value="Ankyrin repeat"/>
    <property type="match status" value="1"/>
</dbReference>
<dbReference type="Pfam" id="PF00023">
    <property type="entry name" value="Ank"/>
    <property type="match status" value="2"/>
</dbReference>
<dbReference type="PRINTS" id="PR01415">
    <property type="entry name" value="ANKYRIN"/>
</dbReference>
<sequence>MQNDHPLIIASKAGDVSEVTSLLTEEPDAVDVRGWMDITPLIAATWEGDSPDVVRLLLDAGADPLAVRTNGDGALHWAASGEVATLLATAAGKPGLAARYLFDHTPLHVAADKGRADVVAAFLAEGADPAALDRYGNTPLDLADNPAVALLLVESGAPLRTARPSTPLHDACRRAAGDPSWSPVVSLLLERGADSALRDEFGALPGDLLGDHPLRDGLVSAELTAEGAHGQLAIRPDGTEAVTTMYSGAVLVRWTLSPSTTPVEVLRSGDRRRVWGPADAGLAFSDRESVWLRDWVDLDSVRTLPADALPEDLHPHPVVSPDGHLTLLPSSEELHVFDLVKDVVTTRLTGFGDWSVLPRFSPDGATVAVANSMQGTWWLTVLDVADGTLSLRYEHTADLPNASVPEIVSDVAFTPNGLRFATWVRPDHHGAGESGYRGMAVATRTDTGATVWHRRVDDDTVGVPGEVTSARLSFTADGAWLAVGLDTGVLWLDAETGTPAAHDPSPGRVNALASHPDTGVLATTAQGLRQVTPPS</sequence>
<dbReference type="Gene3D" id="2.130.10.10">
    <property type="entry name" value="YVTN repeat-like/Quinoprotein amine dehydrogenase"/>
    <property type="match status" value="1"/>
</dbReference>
<dbReference type="GO" id="GO:0004842">
    <property type="term" value="F:ubiquitin-protein transferase activity"/>
    <property type="evidence" value="ECO:0007669"/>
    <property type="project" value="TreeGrafter"/>
</dbReference>
<dbReference type="RefSeq" id="WP_133900612.1">
    <property type="nucleotide sequence ID" value="NZ_SOCP01000001.1"/>
</dbReference>
<evidence type="ECO:0000313" key="5">
    <source>
        <dbReference type="Proteomes" id="UP000294927"/>
    </source>
</evidence>
<dbReference type="SUPFAM" id="SSF69322">
    <property type="entry name" value="Tricorn protease domain 2"/>
    <property type="match status" value="1"/>
</dbReference>
<feature type="repeat" description="ANK" evidence="3">
    <location>
        <begin position="102"/>
        <end position="134"/>
    </location>
</feature>
<evidence type="ECO:0000256" key="3">
    <source>
        <dbReference type="PROSITE-ProRule" id="PRU00023"/>
    </source>
</evidence>
<protein>
    <submittedName>
        <fullName evidence="4">Ankyrin repeat protein</fullName>
    </submittedName>
</protein>
<organism evidence="4 5">
    <name type="scientific">Actinophytocola oryzae</name>
    <dbReference type="NCBI Taxonomy" id="502181"/>
    <lineage>
        <taxon>Bacteria</taxon>
        <taxon>Bacillati</taxon>
        <taxon>Actinomycetota</taxon>
        <taxon>Actinomycetes</taxon>
        <taxon>Pseudonocardiales</taxon>
        <taxon>Pseudonocardiaceae</taxon>
    </lineage>
</organism>
<dbReference type="PROSITE" id="PS50297">
    <property type="entry name" value="ANK_REP_REGION"/>
    <property type="match status" value="3"/>
</dbReference>
<gene>
    <name evidence="4" type="ORF">CLV71_101174</name>
</gene>
<dbReference type="PANTHER" id="PTHR24171:SF11">
    <property type="entry name" value="26S PROTEASOME NON-ATPASE REGULATORY SUBUNIT 10"/>
    <property type="match status" value="1"/>
</dbReference>
<dbReference type="InterPro" id="IPR002110">
    <property type="entry name" value="Ankyrin_rpt"/>
</dbReference>
<dbReference type="PANTHER" id="PTHR24171">
    <property type="entry name" value="ANKYRIN REPEAT DOMAIN-CONTAINING PROTEIN 39-RELATED"/>
    <property type="match status" value="1"/>
</dbReference>
<evidence type="ECO:0000256" key="2">
    <source>
        <dbReference type="ARBA" id="ARBA00023043"/>
    </source>
</evidence>
<dbReference type="SMART" id="SM00248">
    <property type="entry name" value="ANK"/>
    <property type="match status" value="5"/>
</dbReference>
<feature type="repeat" description="ANK" evidence="3">
    <location>
        <begin position="36"/>
        <end position="69"/>
    </location>
</feature>
<dbReference type="Gene3D" id="1.25.40.20">
    <property type="entry name" value="Ankyrin repeat-containing domain"/>
    <property type="match status" value="1"/>
</dbReference>
<dbReference type="OrthoDB" id="278248at2"/>
<proteinExistence type="predicted"/>
<comment type="caution">
    <text evidence="4">The sequence shown here is derived from an EMBL/GenBank/DDBJ whole genome shotgun (WGS) entry which is preliminary data.</text>
</comment>
<dbReference type="Proteomes" id="UP000294927">
    <property type="component" value="Unassembled WGS sequence"/>
</dbReference>
<keyword evidence="2 3" id="KW-0040">ANK repeat</keyword>
<name>A0A4R7W3R6_9PSEU</name>
<feature type="repeat" description="ANK" evidence="3">
    <location>
        <begin position="163"/>
        <end position="200"/>
    </location>
</feature>
<keyword evidence="5" id="KW-1185">Reference proteome</keyword>